<keyword evidence="13 17" id="KW-0503">Monooxygenase</keyword>
<dbReference type="PRINTS" id="PR00385">
    <property type="entry name" value="P450"/>
</dbReference>
<dbReference type="SUPFAM" id="SSF48264">
    <property type="entry name" value="Cytochrome P450"/>
    <property type="match status" value="1"/>
</dbReference>
<evidence type="ECO:0000256" key="16">
    <source>
        <dbReference type="PIRSR" id="PIRSR602401-1"/>
    </source>
</evidence>
<evidence type="ECO:0000256" key="8">
    <source>
        <dbReference type="ARBA" id="ARBA00022723"/>
    </source>
</evidence>
<feature type="binding site" description="axial binding residue" evidence="16">
    <location>
        <position position="457"/>
    </location>
    <ligand>
        <name>heme</name>
        <dbReference type="ChEBI" id="CHEBI:30413"/>
    </ligand>
    <ligandPart>
        <name>Fe</name>
        <dbReference type="ChEBI" id="CHEBI:18248"/>
    </ligandPart>
</feature>
<evidence type="ECO:0000256" key="15">
    <source>
        <dbReference type="ARBA" id="ARBA00047827"/>
    </source>
</evidence>
<keyword evidence="11 17" id="KW-0560">Oxidoreductase</keyword>
<accession>A0A0K8TUM3</accession>
<dbReference type="GO" id="GO:0020037">
    <property type="term" value="F:heme binding"/>
    <property type="evidence" value="ECO:0007669"/>
    <property type="project" value="InterPro"/>
</dbReference>
<dbReference type="GO" id="GO:0005506">
    <property type="term" value="F:iron ion binding"/>
    <property type="evidence" value="ECO:0007669"/>
    <property type="project" value="InterPro"/>
</dbReference>
<comment type="similarity">
    <text evidence="5 17">Belongs to the cytochrome P450 family.</text>
</comment>
<dbReference type="Gene3D" id="1.10.630.10">
    <property type="entry name" value="Cytochrome P450"/>
    <property type="match status" value="1"/>
</dbReference>
<dbReference type="GO" id="GO:0016712">
    <property type="term" value="F:oxidoreductase activity, acting on paired donors, with incorporation or reduction of molecular oxygen, reduced flavin or flavoprotein as one donor, and incorporation of one atom of oxygen"/>
    <property type="evidence" value="ECO:0007669"/>
    <property type="project" value="UniProtKB-EC"/>
</dbReference>
<dbReference type="GO" id="GO:0005789">
    <property type="term" value="C:endoplasmic reticulum membrane"/>
    <property type="evidence" value="ECO:0007669"/>
    <property type="project" value="UniProtKB-SubCell"/>
</dbReference>
<dbReference type="PANTHER" id="PTHR24292">
    <property type="entry name" value="CYTOCHROME P450"/>
    <property type="match status" value="1"/>
</dbReference>
<keyword evidence="8 16" id="KW-0479">Metal-binding</keyword>
<evidence type="ECO:0000256" key="11">
    <source>
        <dbReference type="ARBA" id="ARBA00023002"/>
    </source>
</evidence>
<evidence type="ECO:0000256" key="5">
    <source>
        <dbReference type="ARBA" id="ARBA00010617"/>
    </source>
</evidence>
<dbReference type="PRINTS" id="PR00463">
    <property type="entry name" value="EP450I"/>
</dbReference>
<dbReference type="PANTHER" id="PTHR24292:SF84">
    <property type="entry name" value="CYTOCHROME P450 28A5-RELATED"/>
    <property type="match status" value="1"/>
</dbReference>
<evidence type="ECO:0000256" key="2">
    <source>
        <dbReference type="ARBA" id="ARBA00003690"/>
    </source>
</evidence>
<sequence length="514" mass="58932">MINFLIIFGGVLVALYFYATRNFKYWEKKGVKYEKPIPVFGNMASNFLAQKTVSQVLEELYWKYPEEKAVGYFRSSAPEMLVRDPDIIKRLWTTDFQYFYSRGLDETDKDHRNIEILRKNLVVVEGDVWRLLRHSTTPAFTSGKLKAMFPLIVERAERLQQRTRAVCAGARPVDARDLMARYTTDFIGACGFGIDADALQDENSNFRKLGVKIFEVNAKEIIILMLKSFFPYTFKHLKFLGKVEKEFCDLVGEMLKQRNYKPCGRHDFIDLMLEIKEKGKMECESMEKMKPDGTPERVSMEMSDELIAAQVFLFFTAGFETSSSSSSYALHEIAYNPEVQKKIQEDIDRVLAKHNNKLSYDAIKEMHYLEWAFKEGMRVLPPVGSLIRTCRQKYTFQELGVTVDEGTRIEMSTQAMHNDPKYWDSPEEFRPERFSPESNEPKHKFAYLPFGSGPRACIGERLGLMQSLAGLAAILSQFSVAPAPTSVRRPVLDPTSNIVQGISGGLPLIFTPRT</sequence>
<organism evidence="18">
    <name type="scientific">Epiphyas postvittana</name>
    <name type="common">Light brown apple moth</name>
    <dbReference type="NCBI Taxonomy" id="65032"/>
    <lineage>
        <taxon>Eukaryota</taxon>
        <taxon>Metazoa</taxon>
        <taxon>Ecdysozoa</taxon>
        <taxon>Arthropoda</taxon>
        <taxon>Hexapoda</taxon>
        <taxon>Insecta</taxon>
        <taxon>Pterygota</taxon>
        <taxon>Neoptera</taxon>
        <taxon>Endopterygota</taxon>
        <taxon>Lepidoptera</taxon>
        <taxon>Glossata</taxon>
        <taxon>Ditrysia</taxon>
        <taxon>Tortricoidea</taxon>
        <taxon>Tortricidae</taxon>
        <taxon>Tortricinae</taxon>
        <taxon>Epiphyas</taxon>
    </lineage>
</organism>
<keyword evidence="9" id="KW-0256">Endoplasmic reticulum</keyword>
<evidence type="ECO:0000256" key="14">
    <source>
        <dbReference type="ARBA" id="ARBA00023136"/>
    </source>
</evidence>
<dbReference type="EC" id="1.14.14.1" evidence="6"/>
<name>A0A0K8TUM3_EPIPO</name>
<protein>
    <recommendedName>
        <fullName evidence="6">unspecific monooxygenase</fullName>
        <ecNumber evidence="6">1.14.14.1</ecNumber>
    </recommendedName>
</protein>
<comment type="catalytic activity">
    <reaction evidence="15">
        <text>an organic molecule + reduced [NADPH--hemoprotein reductase] + O2 = an alcohol + oxidized [NADPH--hemoprotein reductase] + H2O + H(+)</text>
        <dbReference type="Rhea" id="RHEA:17149"/>
        <dbReference type="Rhea" id="RHEA-COMP:11964"/>
        <dbReference type="Rhea" id="RHEA-COMP:11965"/>
        <dbReference type="ChEBI" id="CHEBI:15377"/>
        <dbReference type="ChEBI" id="CHEBI:15378"/>
        <dbReference type="ChEBI" id="CHEBI:15379"/>
        <dbReference type="ChEBI" id="CHEBI:30879"/>
        <dbReference type="ChEBI" id="CHEBI:57618"/>
        <dbReference type="ChEBI" id="CHEBI:58210"/>
        <dbReference type="ChEBI" id="CHEBI:142491"/>
        <dbReference type="EC" id="1.14.14.1"/>
    </reaction>
</comment>
<keyword evidence="10" id="KW-0492">Microsome</keyword>
<comment type="function">
    <text evidence="2">May be involved in the metabolism of insect hormones and in the breakdown of synthetic insecticides.</text>
</comment>
<dbReference type="InterPro" id="IPR036396">
    <property type="entry name" value="Cyt_P450_sf"/>
</dbReference>
<dbReference type="FunFam" id="1.10.630.10:FF:000042">
    <property type="entry name" value="Cytochrome P450"/>
    <property type="match status" value="1"/>
</dbReference>
<evidence type="ECO:0000256" key="7">
    <source>
        <dbReference type="ARBA" id="ARBA00022617"/>
    </source>
</evidence>
<dbReference type="InterPro" id="IPR050476">
    <property type="entry name" value="Insect_CytP450_Detox"/>
</dbReference>
<dbReference type="Pfam" id="PF00067">
    <property type="entry name" value="p450"/>
    <property type="match status" value="1"/>
</dbReference>
<evidence type="ECO:0000256" key="12">
    <source>
        <dbReference type="ARBA" id="ARBA00023004"/>
    </source>
</evidence>
<dbReference type="CDD" id="cd11056">
    <property type="entry name" value="CYP6-like"/>
    <property type="match status" value="1"/>
</dbReference>
<evidence type="ECO:0000313" key="18">
    <source>
        <dbReference type="EMBL" id="JAI18182.1"/>
    </source>
</evidence>
<keyword evidence="12 16" id="KW-0408">Iron</keyword>
<dbReference type="AlphaFoldDB" id="A0A0K8TUM3"/>
<dbReference type="PROSITE" id="PS00086">
    <property type="entry name" value="CYTOCHROME_P450"/>
    <property type="match status" value="1"/>
</dbReference>
<dbReference type="EMBL" id="GCVX01000048">
    <property type="protein sequence ID" value="JAI18182.1"/>
    <property type="molecule type" value="Transcribed_RNA"/>
</dbReference>
<dbReference type="InterPro" id="IPR002401">
    <property type="entry name" value="Cyt_P450_E_grp-I"/>
</dbReference>
<dbReference type="InterPro" id="IPR001128">
    <property type="entry name" value="Cyt_P450"/>
</dbReference>
<evidence type="ECO:0000256" key="10">
    <source>
        <dbReference type="ARBA" id="ARBA00022848"/>
    </source>
</evidence>
<evidence type="ECO:0000256" key="4">
    <source>
        <dbReference type="ARBA" id="ARBA00004406"/>
    </source>
</evidence>
<dbReference type="InterPro" id="IPR017972">
    <property type="entry name" value="Cyt_P450_CS"/>
</dbReference>
<keyword evidence="14" id="KW-0472">Membrane</keyword>
<proteinExistence type="inferred from homology"/>
<keyword evidence="7 16" id="KW-0349">Heme</keyword>
<evidence type="ECO:0000256" key="1">
    <source>
        <dbReference type="ARBA" id="ARBA00001971"/>
    </source>
</evidence>
<evidence type="ECO:0000256" key="13">
    <source>
        <dbReference type="ARBA" id="ARBA00023033"/>
    </source>
</evidence>
<evidence type="ECO:0000256" key="3">
    <source>
        <dbReference type="ARBA" id="ARBA00004174"/>
    </source>
</evidence>
<evidence type="ECO:0000256" key="17">
    <source>
        <dbReference type="RuleBase" id="RU000461"/>
    </source>
</evidence>
<comment type="subcellular location">
    <subcellularLocation>
        <location evidence="4">Endoplasmic reticulum membrane</location>
        <topology evidence="4">Peripheral membrane protein</topology>
    </subcellularLocation>
    <subcellularLocation>
        <location evidence="3">Microsome membrane</location>
        <topology evidence="3">Peripheral membrane protein</topology>
    </subcellularLocation>
</comment>
<comment type="cofactor">
    <cofactor evidence="1 16">
        <name>heme</name>
        <dbReference type="ChEBI" id="CHEBI:30413"/>
    </cofactor>
</comment>
<evidence type="ECO:0000256" key="9">
    <source>
        <dbReference type="ARBA" id="ARBA00022824"/>
    </source>
</evidence>
<evidence type="ECO:0000256" key="6">
    <source>
        <dbReference type="ARBA" id="ARBA00012109"/>
    </source>
</evidence>
<reference evidence="18" key="1">
    <citation type="journal article" date="2015" name="PLoS ONE">
        <title>The Peripheral Olfactory Repertoire of the Lightbrown Apple Moth, Epiphyas postvittana.</title>
        <authorList>
            <person name="Corcoran J.A."/>
            <person name="Jordan M.D."/>
            <person name="Thrimawithana A.H."/>
            <person name="Crowhurst R.N."/>
            <person name="Newcomb R.D."/>
        </authorList>
    </citation>
    <scope>NUCLEOTIDE SEQUENCE</scope>
</reference>